<dbReference type="CDD" id="cd14733">
    <property type="entry name" value="BACK"/>
    <property type="match status" value="1"/>
</dbReference>
<evidence type="ECO:0000313" key="4">
    <source>
        <dbReference type="EMBL" id="CAA7407162.1"/>
    </source>
</evidence>
<dbReference type="PANTHER" id="PTHR46672:SF4">
    <property type="entry name" value="OS08G0495500 PROTEIN"/>
    <property type="match status" value="1"/>
</dbReference>
<dbReference type="InterPro" id="IPR011333">
    <property type="entry name" value="SKP1/BTB/POZ_sf"/>
</dbReference>
<dbReference type="InterPro" id="IPR044714">
    <property type="entry name" value="AtSIBP1-like"/>
</dbReference>
<dbReference type="SMART" id="SM00225">
    <property type="entry name" value="BTB"/>
    <property type="match status" value="1"/>
</dbReference>
<dbReference type="EMBL" id="LR746276">
    <property type="protein sequence ID" value="CAA7407162.1"/>
    <property type="molecule type" value="Genomic_DNA"/>
</dbReference>
<dbReference type="SUPFAM" id="SSF54695">
    <property type="entry name" value="POZ domain"/>
    <property type="match status" value="1"/>
</dbReference>
<organism evidence="3">
    <name type="scientific">Spirodela intermedia</name>
    <name type="common">Intermediate duckweed</name>
    <dbReference type="NCBI Taxonomy" id="51605"/>
    <lineage>
        <taxon>Eukaryota</taxon>
        <taxon>Viridiplantae</taxon>
        <taxon>Streptophyta</taxon>
        <taxon>Embryophyta</taxon>
        <taxon>Tracheophyta</taxon>
        <taxon>Spermatophyta</taxon>
        <taxon>Magnoliopsida</taxon>
        <taxon>Liliopsida</taxon>
        <taxon>Araceae</taxon>
        <taxon>Lemnoideae</taxon>
        <taxon>Spirodela</taxon>
    </lineage>
</organism>
<dbReference type="CDD" id="cd18186">
    <property type="entry name" value="BTB_POZ_ZBTB_KLHL-like"/>
    <property type="match status" value="1"/>
</dbReference>
<gene>
    <name evidence="3" type="ORF">SI7747_13016518</name>
    <name evidence="4" type="ORF">SI8410_13017840</name>
</gene>
<keyword evidence="5" id="KW-1185">Reference proteome</keyword>
<dbReference type="OrthoDB" id="6359816at2759"/>
<feature type="domain" description="BTB" evidence="2">
    <location>
        <begin position="165"/>
        <end position="226"/>
    </location>
</feature>
<dbReference type="PANTHER" id="PTHR46672">
    <property type="entry name" value="OS08G0495500 PROTEIN-RELATED"/>
    <property type="match status" value="1"/>
</dbReference>
<dbReference type="Proteomes" id="UP000663760">
    <property type="component" value="Chromosome 13"/>
</dbReference>
<dbReference type="Gene3D" id="3.30.710.10">
    <property type="entry name" value="Potassium Channel Kv1.1, Chain A"/>
    <property type="match status" value="1"/>
</dbReference>
<proteinExistence type="predicted"/>
<protein>
    <recommendedName>
        <fullName evidence="2">BTB domain-containing protein</fullName>
    </recommendedName>
</protein>
<sequence length="330" mass="36573">MTESAYRVETASRLAQWRIDSLSSCTYRKSDPFRIGPWNWYLTVEKNKQVFIKLFPESSSLSRERPPVASFLIRVVCAAGRRRHIVHPEVRDRQIKSSDDFVWAIDTMFTGKFTIDVEFLDLKAVAPQPGGGELCSVWSGDHRPEAAAATALSSLGRMLADGINTDVTINAGDGSVGAHRAILAARSPVFRSMFSHDLKEKELSAVDIADMSAAACSAFLRYLYGGVPAAEFLAHRLPLLRAADKYDVGDLREACEESLAGDIAGDNVLERLQIAHLYGLPVLKGSCMRYLVNFGRICDLQNDFNAFLLTADRELIAEIFQEVLATWKGH</sequence>
<evidence type="ECO:0000259" key="2">
    <source>
        <dbReference type="PROSITE" id="PS50097"/>
    </source>
</evidence>
<evidence type="ECO:0000313" key="3">
    <source>
        <dbReference type="EMBL" id="CAA2630872.1"/>
    </source>
</evidence>
<dbReference type="Pfam" id="PF00651">
    <property type="entry name" value="BTB"/>
    <property type="match status" value="1"/>
</dbReference>
<evidence type="ECO:0000313" key="5">
    <source>
        <dbReference type="Proteomes" id="UP000663760"/>
    </source>
</evidence>
<dbReference type="EMBL" id="LR743600">
    <property type="protein sequence ID" value="CAA2630872.1"/>
    <property type="molecule type" value="Genomic_DNA"/>
</dbReference>
<dbReference type="AlphaFoldDB" id="A0A7I8JK01"/>
<comment type="pathway">
    <text evidence="1">Protein modification; protein ubiquitination.</text>
</comment>
<accession>A0A7I8JK01</accession>
<dbReference type="InterPro" id="IPR000210">
    <property type="entry name" value="BTB/POZ_dom"/>
</dbReference>
<name>A0A7I8JK01_SPIIN</name>
<evidence type="ECO:0000256" key="1">
    <source>
        <dbReference type="ARBA" id="ARBA00004906"/>
    </source>
</evidence>
<dbReference type="PROSITE" id="PS50097">
    <property type="entry name" value="BTB"/>
    <property type="match status" value="1"/>
</dbReference>
<reference evidence="3" key="1">
    <citation type="submission" date="2019-12" db="EMBL/GenBank/DDBJ databases">
        <authorList>
            <person name="Scholz U."/>
            <person name="Mascher M."/>
            <person name="Fiebig A."/>
        </authorList>
    </citation>
    <scope>NUCLEOTIDE SEQUENCE</scope>
</reference>